<proteinExistence type="predicted"/>
<comment type="caution">
    <text evidence="1">The sequence shown here is derived from an EMBL/GenBank/DDBJ whole genome shotgun (WGS) entry which is preliminary data.</text>
</comment>
<dbReference type="EMBL" id="CAWUPB010001108">
    <property type="protein sequence ID" value="CAK7337864.1"/>
    <property type="molecule type" value="Genomic_DNA"/>
</dbReference>
<evidence type="ECO:0000313" key="1">
    <source>
        <dbReference type="EMBL" id="CAK7337864.1"/>
    </source>
</evidence>
<evidence type="ECO:0000313" key="2">
    <source>
        <dbReference type="Proteomes" id="UP001314170"/>
    </source>
</evidence>
<dbReference type="AlphaFoldDB" id="A0AAV1RMH4"/>
<keyword evidence="2" id="KW-1185">Reference proteome</keyword>
<gene>
    <name evidence="1" type="ORF">DCAF_LOCUS12903</name>
</gene>
<reference evidence="1 2" key="1">
    <citation type="submission" date="2024-01" db="EMBL/GenBank/DDBJ databases">
        <authorList>
            <person name="Waweru B."/>
        </authorList>
    </citation>
    <scope>NUCLEOTIDE SEQUENCE [LARGE SCALE GENOMIC DNA]</scope>
</reference>
<sequence length="113" mass="13130">MEELLGDVSPGFVFGDGMMAAVEHGSRLVILVTRELKRRMVVVRVVEMEEGILIEEFLFKNRGGVYLGEMKEWDGVQVRGENRLWLFLSKNIGRRYLDEMKERANVRVRGMVR</sequence>
<organism evidence="1 2">
    <name type="scientific">Dovyalis caffra</name>
    <dbReference type="NCBI Taxonomy" id="77055"/>
    <lineage>
        <taxon>Eukaryota</taxon>
        <taxon>Viridiplantae</taxon>
        <taxon>Streptophyta</taxon>
        <taxon>Embryophyta</taxon>
        <taxon>Tracheophyta</taxon>
        <taxon>Spermatophyta</taxon>
        <taxon>Magnoliopsida</taxon>
        <taxon>eudicotyledons</taxon>
        <taxon>Gunneridae</taxon>
        <taxon>Pentapetalae</taxon>
        <taxon>rosids</taxon>
        <taxon>fabids</taxon>
        <taxon>Malpighiales</taxon>
        <taxon>Salicaceae</taxon>
        <taxon>Flacourtieae</taxon>
        <taxon>Dovyalis</taxon>
    </lineage>
</organism>
<name>A0AAV1RMH4_9ROSI</name>
<protein>
    <submittedName>
        <fullName evidence="1">Uncharacterized protein</fullName>
    </submittedName>
</protein>
<dbReference type="Proteomes" id="UP001314170">
    <property type="component" value="Unassembled WGS sequence"/>
</dbReference>
<accession>A0AAV1RMH4</accession>